<dbReference type="SUPFAM" id="SSF50692">
    <property type="entry name" value="ADC-like"/>
    <property type="match status" value="1"/>
</dbReference>
<dbReference type="GO" id="GO:0051536">
    <property type="term" value="F:iron-sulfur cluster binding"/>
    <property type="evidence" value="ECO:0007669"/>
    <property type="project" value="UniProtKB-KW"/>
</dbReference>
<gene>
    <name evidence="5" type="primary">nxrA</name>
    <name evidence="5" type="ORF">NSJP_0949</name>
</gene>
<dbReference type="InterPro" id="IPR006963">
    <property type="entry name" value="Mopterin_OxRdtase_4Fe-4S_dom"/>
</dbReference>
<keyword evidence="3" id="KW-0411">Iron-sulfur</keyword>
<dbReference type="InterPro" id="IPR050612">
    <property type="entry name" value="Prok_Mopterin_Oxidored"/>
</dbReference>
<dbReference type="EC" id="1.7.99.4" evidence="5"/>
<dbReference type="AlphaFoldDB" id="A0A1W1I2B6"/>
<reference evidence="5 6" key="1">
    <citation type="submission" date="2017-03" db="EMBL/GenBank/DDBJ databases">
        <authorList>
            <person name="Afonso C.L."/>
            <person name="Miller P.J."/>
            <person name="Scott M.A."/>
            <person name="Spackman E."/>
            <person name="Goraichik I."/>
            <person name="Dimitrov K.M."/>
            <person name="Suarez D.L."/>
            <person name="Swayne D.E."/>
        </authorList>
    </citation>
    <scope>NUCLEOTIDE SEQUENCE [LARGE SCALE GENOMIC DNA]</scope>
    <source>
        <strain evidence="5">Genome sequencing of Nitrospira japonica strain NJ11</strain>
    </source>
</reference>
<evidence type="ECO:0000256" key="3">
    <source>
        <dbReference type="ARBA" id="ARBA00023014"/>
    </source>
</evidence>
<protein>
    <submittedName>
        <fullName evidence="5">Putative Nitrate oxidoreductase, alpha subunit</fullName>
        <ecNumber evidence="5">1.7.99.4</ecNumber>
    </submittedName>
</protein>
<dbReference type="PANTHER" id="PTHR43742:SF6">
    <property type="entry name" value="OXIDOREDUCTASE YYAE-RELATED"/>
    <property type="match status" value="1"/>
</dbReference>
<dbReference type="Gene3D" id="3.40.228.10">
    <property type="entry name" value="Dimethylsulfoxide Reductase, domain 2"/>
    <property type="match status" value="1"/>
</dbReference>
<dbReference type="PANTHER" id="PTHR43742">
    <property type="entry name" value="TRIMETHYLAMINE-N-OXIDE REDUCTASE"/>
    <property type="match status" value="1"/>
</dbReference>
<organism evidence="5 6">
    <name type="scientific">Nitrospira japonica</name>
    <dbReference type="NCBI Taxonomy" id="1325564"/>
    <lineage>
        <taxon>Bacteria</taxon>
        <taxon>Pseudomonadati</taxon>
        <taxon>Nitrospirota</taxon>
        <taxon>Nitrospiria</taxon>
        <taxon>Nitrospirales</taxon>
        <taxon>Nitrospiraceae</taxon>
        <taxon>Nitrospira</taxon>
    </lineage>
</organism>
<dbReference type="Pfam" id="PF00384">
    <property type="entry name" value="Molybdopterin"/>
    <property type="match status" value="1"/>
</dbReference>
<dbReference type="InterPro" id="IPR006656">
    <property type="entry name" value="Mopterin_OxRdtase"/>
</dbReference>
<dbReference type="SUPFAM" id="SSF53706">
    <property type="entry name" value="Formate dehydrogenase/DMSO reductase, domains 1-3"/>
    <property type="match status" value="1"/>
</dbReference>
<keyword evidence="2" id="KW-0408">Iron</keyword>
<dbReference type="Proteomes" id="UP000192042">
    <property type="component" value="Chromosome I"/>
</dbReference>
<feature type="domain" description="4Fe-4S Mo/W bis-MGD-type" evidence="4">
    <location>
        <begin position="64"/>
        <end position="132"/>
    </location>
</feature>
<keyword evidence="1" id="KW-0479">Metal-binding</keyword>
<evidence type="ECO:0000256" key="1">
    <source>
        <dbReference type="ARBA" id="ARBA00022723"/>
    </source>
</evidence>
<dbReference type="PROSITE" id="PS51318">
    <property type="entry name" value="TAT"/>
    <property type="match status" value="1"/>
</dbReference>
<proteinExistence type="predicted"/>
<dbReference type="Gene3D" id="2.40.40.20">
    <property type="match status" value="1"/>
</dbReference>
<evidence type="ECO:0000259" key="4">
    <source>
        <dbReference type="PROSITE" id="PS51669"/>
    </source>
</evidence>
<keyword evidence="6" id="KW-1185">Reference proteome</keyword>
<dbReference type="STRING" id="1325564.NSJP_0949"/>
<accession>A0A1W1I2B6</accession>
<dbReference type="Gene3D" id="3.40.50.12440">
    <property type="match status" value="1"/>
</dbReference>
<dbReference type="GO" id="GO:0016491">
    <property type="term" value="F:oxidoreductase activity"/>
    <property type="evidence" value="ECO:0007669"/>
    <property type="project" value="UniProtKB-KW"/>
</dbReference>
<dbReference type="InterPro" id="IPR009010">
    <property type="entry name" value="Asp_de-COase-like_dom_sf"/>
</dbReference>
<dbReference type="GO" id="GO:0046872">
    <property type="term" value="F:metal ion binding"/>
    <property type="evidence" value="ECO:0007669"/>
    <property type="project" value="UniProtKB-KW"/>
</dbReference>
<dbReference type="EMBL" id="LT828648">
    <property type="protein sequence ID" value="SLM47121.1"/>
    <property type="molecule type" value="Genomic_DNA"/>
</dbReference>
<dbReference type="Gene3D" id="3.40.50.740">
    <property type="match status" value="1"/>
</dbReference>
<name>A0A1W1I2B6_9BACT</name>
<keyword evidence="5" id="KW-0560">Oxidoreductase</keyword>
<evidence type="ECO:0000256" key="2">
    <source>
        <dbReference type="ARBA" id="ARBA00023004"/>
    </source>
</evidence>
<dbReference type="OrthoDB" id="9759518at2"/>
<dbReference type="PROSITE" id="PS51669">
    <property type="entry name" value="4FE4S_MOW_BIS_MGD"/>
    <property type="match status" value="1"/>
</dbReference>
<dbReference type="KEGG" id="nja:NSJP_0949"/>
<dbReference type="InterPro" id="IPR006311">
    <property type="entry name" value="TAT_signal"/>
</dbReference>
<evidence type="ECO:0000313" key="6">
    <source>
        <dbReference type="Proteomes" id="UP000192042"/>
    </source>
</evidence>
<sequence>MQQSLVSRRQFLKITAGTVAAVAVADKVLALTALQPVIEVGNPLGDYPDRSWERVYHDQYRYDSSFTWCCSPNDTHGCRVRAFVRNGVVMRVEQNYDHQTYEDLYGNRGTFAHNPRMCLKGFTFHRRVYGPYRLKGPLMRKGWKEWMDAGSPELTPDVKRKYKFDARFLDDMMRVSWDTAATYAAKGCILIATRYSGEAGARRLREQGYAPEMIEMMKGAGVRCFKHRAGMPVLGIIGKMMNTRFNGGVLPLLDSWIRKVDADRAQGGKYYSNYTWHGDQDPSHPWWNGTQNCDIDLSDMRFSKLNTSWGKNFVENKMPEAHWKLECIERGGRVVVITPEYNPTAYRADYWIPVRPETDGALFLGGSKIILDENLQDIDYIKQFTDLPILVRTDTLQYLDPRDVVPDFKFPDHSKSYSGRIQALKPEQIERLGGFMMYDLAKKQPVYVNREQVGFHFVQTGIDPALTGTFRVKLLNGREVDVSPIYQMYLVHLQDYDLDTVNQITRSPKDLIVRWGRDSGTVKPAAMHNGEGVCHYFHMTEMGRAAAFVLTLTGNIGKFGTGCHTWSGNYKAGIWNATPWSGAGLAVHTGEDPFNQTLDPNAHGKEIKTKSYYYGEEVGYWNHGDTALIVNTPKYGRKVFTGKTHMPSPSKVRWVTNVNILNNAKHHYDMVRNVDPNIEMIVTQDIEMTSDVNHADIAFACNSWMEFTYPEMTATVSNPWVQIWKGGIRPLYDTRNDADTFAAVAARLTEMTGDVRIRQVFHFVYQNRVDVYVQRALDASATCYGYNADVMLKSEKGWMVMGRTYPRHPLWEETNESKPQWTRCGRIETYRIEPEAIEYGENFIVHREGPEATPYLPNAIFTTNPYVRPDDYGIPITAQHHDDKTVRNIKLPWAEIKRHANPLWEKGYQFYCVTPKTRHRVHSQWSVNDWVQIYESNFGDPYRMDKRTPGVGEHQLHINPQAAKDRGINDGDYVYVDGNPVDRPYRGWKPSDPFYKVARLMIRAKYNPAYPYHVTMAKHAPYVSTAKSVKGHETRPDGRAIAVDTGYQSNFRYGAQQSFTRSWLMPMHQTDSLPGKHANGLKWKWGFEIDHHAVNTVPKECLIRITKAEDGGIGARGPWEPVRTGFTPGQENEFMIKWLKGEHIKIKV</sequence>
<evidence type="ECO:0000313" key="5">
    <source>
        <dbReference type="EMBL" id="SLM47121.1"/>
    </source>
</evidence>
<dbReference type="RefSeq" id="WP_080885705.1">
    <property type="nucleotide sequence ID" value="NZ_LT828648.1"/>
</dbReference>